<dbReference type="PANTHER" id="PTHR47572:SF5">
    <property type="entry name" value="BLR2277 PROTEIN"/>
    <property type="match status" value="1"/>
</dbReference>
<proteinExistence type="predicted"/>
<reference evidence="6 7" key="1">
    <citation type="submission" date="2018-07" db="EMBL/GenBank/DDBJ databases">
        <title>Comparative genomes isolates from brazilian mangrove.</title>
        <authorList>
            <person name="De Araujo J.E."/>
            <person name="Taketani R.G."/>
            <person name="Silva M.C.P."/>
            <person name="Lourenco M.V."/>
            <person name="Oliveira V.M."/>
            <person name="Andreote F.D."/>
        </authorList>
    </citation>
    <scope>NUCLEOTIDE SEQUENCE [LARGE SCALE GENOMIC DNA]</scope>
    <source>
        <strain evidence="6 7">HEX PRIS-MGV</strain>
    </source>
</reference>
<feature type="domain" description="SMP-30/Gluconolactonase/LRE-like region" evidence="5">
    <location>
        <begin position="92"/>
        <end position="320"/>
    </location>
</feature>
<comment type="cofactor">
    <cofactor evidence="3">
        <name>Zn(2+)</name>
        <dbReference type="ChEBI" id="CHEBI:29105"/>
    </cofactor>
    <text evidence="3">Binds 1 divalent metal cation per subunit.</text>
</comment>
<feature type="binding site" evidence="3">
    <location>
        <position position="208"/>
    </location>
    <ligand>
        <name>a divalent metal cation</name>
        <dbReference type="ChEBI" id="CHEBI:60240"/>
    </ligand>
</feature>
<keyword evidence="1" id="KW-0677">Repeat</keyword>
<dbReference type="InterPro" id="IPR005511">
    <property type="entry name" value="SMP-30"/>
</dbReference>
<evidence type="ECO:0000313" key="6">
    <source>
        <dbReference type="EMBL" id="RCS54476.1"/>
    </source>
</evidence>
<dbReference type="PROSITE" id="PS51125">
    <property type="entry name" value="NHL"/>
    <property type="match status" value="1"/>
</dbReference>
<dbReference type="InterPro" id="IPR011042">
    <property type="entry name" value="6-blade_b-propeller_TolB-like"/>
</dbReference>
<name>A0A368KVY6_9BACT</name>
<dbReference type="InterPro" id="IPR051262">
    <property type="entry name" value="SMP-30/CGR1_Lactonase"/>
</dbReference>
<comment type="caution">
    <text evidence="6">The sequence shown here is derived from an EMBL/GenBank/DDBJ whole genome shotgun (WGS) entry which is preliminary data.</text>
</comment>
<dbReference type="GO" id="GO:0046872">
    <property type="term" value="F:metal ion binding"/>
    <property type="evidence" value="ECO:0007669"/>
    <property type="project" value="UniProtKB-KW"/>
</dbReference>
<dbReference type="AlphaFoldDB" id="A0A368KVY6"/>
<feature type="binding site" evidence="3">
    <location>
        <position position="264"/>
    </location>
    <ligand>
        <name>a divalent metal cation</name>
        <dbReference type="ChEBI" id="CHEBI:60240"/>
    </ligand>
</feature>
<keyword evidence="3" id="KW-0862">Zinc</keyword>
<dbReference type="PRINTS" id="PR01790">
    <property type="entry name" value="SMP30FAMILY"/>
</dbReference>
<feature type="active site" description="Proton donor/acceptor" evidence="2">
    <location>
        <position position="264"/>
    </location>
</feature>
<organism evidence="6 7">
    <name type="scientific">Bremerella cremea</name>
    <dbReference type="NCBI Taxonomy" id="1031537"/>
    <lineage>
        <taxon>Bacteria</taxon>
        <taxon>Pseudomonadati</taxon>
        <taxon>Planctomycetota</taxon>
        <taxon>Planctomycetia</taxon>
        <taxon>Pirellulales</taxon>
        <taxon>Pirellulaceae</taxon>
        <taxon>Bremerella</taxon>
    </lineage>
</organism>
<evidence type="ECO:0000313" key="7">
    <source>
        <dbReference type="Proteomes" id="UP000253562"/>
    </source>
</evidence>
<feature type="repeat" description="NHL" evidence="4">
    <location>
        <begin position="261"/>
        <end position="290"/>
    </location>
</feature>
<dbReference type="Proteomes" id="UP000253562">
    <property type="component" value="Unassembled WGS sequence"/>
</dbReference>
<evidence type="ECO:0000256" key="1">
    <source>
        <dbReference type="ARBA" id="ARBA00022737"/>
    </source>
</evidence>
<protein>
    <submittedName>
        <fullName evidence="6">SMP-30/gluconolactonase/LRE family protein</fullName>
    </submittedName>
</protein>
<evidence type="ECO:0000259" key="5">
    <source>
        <dbReference type="Pfam" id="PF08450"/>
    </source>
</evidence>
<dbReference type="InterPro" id="IPR001258">
    <property type="entry name" value="NHL_repeat"/>
</dbReference>
<dbReference type="Gene3D" id="2.120.10.30">
    <property type="entry name" value="TolB, C-terminal domain"/>
    <property type="match status" value="1"/>
</dbReference>
<keyword evidence="3" id="KW-0479">Metal-binding</keyword>
<dbReference type="InterPro" id="IPR013658">
    <property type="entry name" value="SGL"/>
</dbReference>
<dbReference type="Pfam" id="PF08450">
    <property type="entry name" value="SGL"/>
    <property type="match status" value="1"/>
</dbReference>
<feature type="binding site" evidence="3">
    <location>
        <position position="160"/>
    </location>
    <ligand>
        <name>substrate</name>
    </ligand>
</feature>
<sequence length="353" mass="38283">MSVQVALSRRSKKEETVSTSISIPNSRDVKAMSRFSIARWLGCVTILLVLRSVAMAEEPKTAASRPVLLFTVPEYCEGIVFDHAGNGYISHGAEITRFTPDGKRSLWATTGAPNGHKILADGTHLVCDKSQHAVLRLSANGKPLTPAATDCDGKPLRGPNDLTLDTPHGGFYFTDPEESDLENRIGTVHYVDHNGKTSLIDHGLAYPNGIVLSPDGKRLWVGESMTNRVLVYEVEGPGKVKNRKIFAQLPLKNDQLGQINNLPDGMCLDDQGNLYVAHYGMQRVQVLDPSGKWIKQLDGGNLTTSNVAFGGPKMNRLFVTGGLATGQGGLFRLDLEGTKGLTITPQISLHSEK</sequence>
<evidence type="ECO:0000256" key="2">
    <source>
        <dbReference type="PIRSR" id="PIRSR605511-1"/>
    </source>
</evidence>
<evidence type="ECO:0000256" key="4">
    <source>
        <dbReference type="PROSITE-ProRule" id="PRU00504"/>
    </source>
</evidence>
<accession>A0A368KVY6</accession>
<evidence type="ECO:0000256" key="3">
    <source>
        <dbReference type="PIRSR" id="PIRSR605511-2"/>
    </source>
</evidence>
<gene>
    <name evidence="6" type="ORF">DTL42_04870</name>
</gene>
<dbReference type="EMBL" id="QPEX01000010">
    <property type="protein sequence ID" value="RCS54476.1"/>
    <property type="molecule type" value="Genomic_DNA"/>
</dbReference>
<dbReference type="SUPFAM" id="SSF63829">
    <property type="entry name" value="Calcium-dependent phosphotriesterase"/>
    <property type="match status" value="1"/>
</dbReference>
<dbReference type="PANTHER" id="PTHR47572">
    <property type="entry name" value="LIPOPROTEIN-RELATED"/>
    <property type="match status" value="1"/>
</dbReference>